<evidence type="ECO:0000256" key="2">
    <source>
        <dbReference type="SAM" id="MobiDB-lite"/>
    </source>
</evidence>
<dbReference type="SUPFAM" id="SSF47473">
    <property type="entry name" value="EF-hand"/>
    <property type="match status" value="1"/>
</dbReference>
<feature type="compositionally biased region" description="Polar residues" evidence="2">
    <location>
        <begin position="1131"/>
        <end position="1142"/>
    </location>
</feature>
<dbReference type="InterPro" id="IPR011992">
    <property type="entry name" value="EF-hand-dom_pair"/>
</dbReference>
<organism evidence="4 5">
    <name type="scientific">Ostreobium quekettii</name>
    <dbReference type="NCBI Taxonomy" id="121088"/>
    <lineage>
        <taxon>Eukaryota</taxon>
        <taxon>Viridiplantae</taxon>
        <taxon>Chlorophyta</taxon>
        <taxon>core chlorophytes</taxon>
        <taxon>Ulvophyceae</taxon>
        <taxon>TCBD clade</taxon>
        <taxon>Bryopsidales</taxon>
        <taxon>Ostreobineae</taxon>
        <taxon>Ostreobiaceae</taxon>
        <taxon>Ostreobium</taxon>
    </lineage>
</organism>
<feature type="compositionally biased region" description="Basic and acidic residues" evidence="2">
    <location>
        <begin position="1"/>
        <end position="17"/>
    </location>
</feature>
<name>A0A8S1J0D2_9CHLO</name>
<feature type="compositionally biased region" description="Gly residues" evidence="2">
    <location>
        <begin position="19"/>
        <end position="42"/>
    </location>
</feature>
<dbReference type="PANTHER" id="PTHR11200:SF300">
    <property type="entry name" value="TYPE II INOSITOL 1,4,5-TRISPHOSPHATE 5-PHOSPHATASE"/>
    <property type="match status" value="1"/>
</dbReference>
<feature type="region of interest" description="Disordered" evidence="2">
    <location>
        <begin position="260"/>
        <end position="285"/>
    </location>
</feature>
<feature type="region of interest" description="Disordered" evidence="2">
    <location>
        <begin position="1116"/>
        <end position="1150"/>
    </location>
</feature>
<dbReference type="InterPro" id="IPR056454">
    <property type="entry name" value="Beta-prop_IP5PC_F"/>
</dbReference>
<dbReference type="Gene3D" id="3.60.10.10">
    <property type="entry name" value="Endonuclease/exonuclease/phosphatase"/>
    <property type="match status" value="1"/>
</dbReference>
<dbReference type="GO" id="GO:0046856">
    <property type="term" value="P:phosphatidylinositol dephosphorylation"/>
    <property type="evidence" value="ECO:0007669"/>
    <property type="project" value="InterPro"/>
</dbReference>
<dbReference type="InterPro" id="IPR015943">
    <property type="entry name" value="WD40/YVTN_repeat-like_dom_sf"/>
</dbReference>
<reference evidence="4" key="1">
    <citation type="submission" date="2020-12" db="EMBL/GenBank/DDBJ databases">
        <authorList>
            <person name="Iha C."/>
        </authorList>
    </citation>
    <scope>NUCLEOTIDE SEQUENCE</scope>
</reference>
<dbReference type="InterPro" id="IPR000300">
    <property type="entry name" value="IPPc"/>
</dbReference>
<sequence length="1328" mass="143973">MSGDKRDWWRSGSEPRRGSGQGGGARGGHCGQRHGSAGGLEGGHLAQRSAPTPGGSAPAAWRRTGLAGPLVKPPSFEELAPREIRQRGSRGFGRSEPMAGARESGRRAGAQPGASRRETRTGAPAWTESKQASSQTFHIPSPFEGGTSQAQISFWKEAVDSWFKEAADKDGWVKGAAAVNFFRRTGLDDSSLAKVWDRSVPPFSEGMTRQQFDCALKIVALLQSGQELTIHSASAAVAVPTPVMFPKIAPAPLNIPSQEDMLEVQSSPSSSPSTPVSLSGSDMPISSASSVPAPLWLVSELGPSSNTQASAQFFTHSDTGDDSGVLPAPQFYGNSDAGEEVSGEFGEDVNAKDTFIPCSSCIVHVELRLPTLHPKNSAKLARIVAVKDSLIAYPSLSGGMLQWVGVRDSLGHLKEARREQTEDLDSAACVEISSDKDTKVTSHALTCTSDFLWLGHENGTVSLWHVDGRAQELSAHITSWKAHKSGSVSAMVATQWGQLWTGSSRGSLRVWGQATSGTGPSGPSRTLRRNHGDKAHGEVKSIVLSTCGSIVWTAGHSNLGLWDAYTGDFLGRIDADRVDGLGPVANFDDKEKVIDTNKGFVGGTRFRARTAADSSELPPDKKGGRVVNITRFIGKIGKKAGTQVLRMPAAAVGGINVQRVGSIQALVAQAGEGGGEGMMWVGYKSGLIEKYTQNGRNLGSRWLLQPVACLCAVGDRMWVALRDGTIMVLASDVKREMFKWPAHECRVCSMVAMGSLVYTLAADGAIRCWSREIPNPVADPEAWKMWKTSMADTINLHSVRVLCGSWNVNEMRPLKTSLRAWLGGNGKADKADIIIVGLQEVEMGTGSVARSVAIDFISKSALQEKGNSNAQWWANELLDALKSEGEESCWSKVAMRQMSGVFVIVFARNKLMQYLGNVATASVACGVGGFGGNKGAVAVAFTLLRRRVVALSSHFAAHQEAVRKRNANYRDIVKNLSFYKGIGEQGAGGAASVNASPELEDHEEPALSMGYQRAECVVWMGDFNYRLEESSRQDTVTKIERAIEQKGDYRELLASDQCRREMRRKKVFHGLREGSISFQPTYKFDRNKSEPLAYDTSDKQRVPAWTDRIFFRGSKPFEGLGDDEGQEEGHTNGSHQQDNQEASDSREPDQIVARSEAYEACMDINDSDHKPVWCLLAMDFPVYNQERKRAQCFRVLKDAAGEQVQVPVRLACPGFRMGHGDMHMLDVENNGDCACLLTVMGRESPHVIPIWLEVKPLRMVVQARQKGTFQLTSCRTEGSSHTTLSAGLLVQAEALFCGWGSSPTHHRFKVHLKPPQDHAAGHSEAASW</sequence>
<dbReference type="Gene3D" id="2.130.10.10">
    <property type="entry name" value="YVTN repeat-like/Quinoprotein amine dehydrogenase"/>
    <property type="match status" value="1"/>
</dbReference>
<dbReference type="SUPFAM" id="SSF50978">
    <property type="entry name" value="WD40 repeat-like"/>
    <property type="match status" value="1"/>
</dbReference>
<evidence type="ECO:0000259" key="3">
    <source>
        <dbReference type="PROSITE" id="PS50031"/>
    </source>
</evidence>
<gene>
    <name evidence="4" type="ORF">OSTQU699_LOCUS4886</name>
</gene>
<comment type="similarity">
    <text evidence="1">Belongs to the inositol polyphosphate 5-phosphatase family.</text>
</comment>
<dbReference type="EMBL" id="CAJHUC010001042">
    <property type="protein sequence ID" value="CAD7699530.1"/>
    <property type="molecule type" value="Genomic_DNA"/>
</dbReference>
<dbReference type="SMART" id="SM00320">
    <property type="entry name" value="WD40"/>
    <property type="match status" value="3"/>
</dbReference>
<dbReference type="SUPFAM" id="SSF56219">
    <property type="entry name" value="DNase I-like"/>
    <property type="match status" value="1"/>
</dbReference>
<dbReference type="GO" id="GO:0004439">
    <property type="term" value="F:phosphatidylinositol-4,5-bisphosphate 5-phosphatase activity"/>
    <property type="evidence" value="ECO:0007669"/>
    <property type="project" value="TreeGrafter"/>
</dbReference>
<dbReference type="SMART" id="SM00128">
    <property type="entry name" value="IPPc"/>
    <property type="match status" value="1"/>
</dbReference>
<dbReference type="InterPro" id="IPR036322">
    <property type="entry name" value="WD40_repeat_dom_sf"/>
</dbReference>
<dbReference type="SMART" id="SM00027">
    <property type="entry name" value="EH"/>
    <property type="match status" value="1"/>
</dbReference>
<dbReference type="InterPro" id="IPR036691">
    <property type="entry name" value="Endo/exonu/phosph_ase_sf"/>
</dbReference>
<dbReference type="Proteomes" id="UP000708148">
    <property type="component" value="Unassembled WGS sequence"/>
</dbReference>
<dbReference type="InterPro" id="IPR046985">
    <property type="entry name" value="IP5"/>
</dbReference>
<feature type="domain" description="EH" evidence="3">
    <location>
        <begin position="155"/>
        <end position="256"/>
    </location>
</feature>
<comment type="caution">
    <text evidence="4">The sequence shown here is derived from an EMBL/GenBank/DDBJ whole genome shotgun (WGS) entry which is preliminary data.</text>
</comment>
<feature type="compositionally biased region" description="Low complexity" evidence="2">
    <location>
        <begin position="99"/>
        <end position="110"/>
    </location>
</feature>
<feature type="region of interest" description="Disordered" evidence="2">
    <location>
        <begin position="324"/>
        <end position="344"/>
    </location>
</feature>
<evidence type="ECO:0000256" key="1">
    <source>
        <dbReference type="ARBA" id="ARBA00010768"/>
    </source>
</evidence>
<dbReference type="Pfam" id="PF23754">
    <property type="entry name" value="Beta-prop_IP5PC_F"/>
    <property type="match status" value="2"/>
</dbReference>
<feature type="region of interest" description="Disordered" evidence="2">
    <location>
        <begin position="1"/>
        <end position="135"/>
    </location>
</feature>
<evidence type="ECO:0000313" key="5">
    <source>
        <dbReference type="Proteomes" id="UP000708148"/>
    </source>
</evidence>
<dbReference type="Pfam" id="PF22669">
    <property type="entry name" value="Exo_endo_phos2"/>
    <property type="match status" value="1"/>
</dbReference>
<keyword evidence="5" id="KW-1185">Reference proteome</keyword>
<protein>
    <recommendedName>
        <fullName evidence="3">EH domain-containing protein</fullName>
    </recommendedName>
</protein>
<accession>A0A8S1J0D2</accession>
<feature type="compositionally biased region" description="Low complexity" evidence="2">
    <location>
        <begin position="49"/>
        <end position="60"/>
    </location>
</feature>
<dbReference type="InterPro" id="IPR000261">
    <property type="entry name" value="EH_dom"/>
</dbReference>
<feature type="compositionally biased region" description="Low complexity" evidence="2">
    <location>
        <begin position="266"/>
        <end position="281"/>
    </location>
</feature>
<dbReference type="Gene3D" id="1.10.238.10">
    <property type="entry name" value="EF-hand"/>
    <property type="match status" value="1"/>
</dbReference>
<dbReference type="PANTHER" id="PTHR11200">
    <property type="entry name" value="INOSITOL 5-PHOSPHATASE"/>
    <property type="match status" value="1"/>
</dbReference>
<evidence type="ECO:0000313" key="4">
    <source>
        <dbReference type="EMBL" id="CAD7699530.1"/>
    </source>
</evidence>
<dbReference type="InterPro" id="IPR001680">
    <property type="entry name" value="WD40_rpt"/>
</dbReference>
<dbReference type="PROSITE" id="PS50031">
    <property type="entry name" value="EH"/>
    <property type="match status" value="1"/>
</dbReference>
<dbReference type="OrthoDB" id="1925875at2759"/>
<proteinExistence type="inferred from homology"/>